<dbReference type="GO" id="GO:0033993">
    <property type="term" value="P:response to lipid"/>
    <property type="evidence" value="ECO:0007669"/>
    <property type="project" value="TreeGrafter"/>
</dbReference>
<comment type="cofactor">
    <cofactor evidence="1">
        <name>Mn(2+)</name>
        <dbReference type="ChEBI" id="CHEBI:29035"/>
    </cofactor>
</comment>
<feature type="domain" description="Phosphoenolpyruvate carboxykinase GTP-utilising N-terminal" evidence="11">
    <location>
        <begin position="222"/>
        <end position="318"/>
    </location>
</feature>
<dbReference type="GO" id="GO:0005525">
    <property type="term" value="F:GTP binding"/>
    <property type="evidence" value="ECO:0007669"/>
    <property type="project" value="UniProtKB-KW"/>
</dbReference>
<evidence type="ECO:0000259" key="10">
    <source>
        <dbReference type="Pfam" id="PF00821"/>
    </source>
</evidence>
<proteinExistence type="inferred from homology"/>
<keyword evidence="7" id="KW-0342">GTP-binding</keyword>
<evidence type="ECO:0000256" key="7">
    <source>
        <dbReference type="ARBA" id="ARBA00023134"/>
    </source>
</evidence>
<dbReference type="Gene3D" id="3.40.449.10">
    <property type="entry name" value="Phosphoenolpyruvate Carboxykinase, domain 1"/>
    <property type="match status" value="3"/>
</dbReference>
<dbReference type="AlphaFoldDB" id="A0A9P5SCD5"/>
<dbReference type="PANTHER" id="PTHR11561:SF0">
    <property type="entry name" value="PHOSPHOENOLPYRUVATE CARBOXYKINASE [GTP]-RELATED"/>
    <property type="match status" value="1"/>
</dbReference>
<dbReference type="GO" id="GO:0019543">
    <property type="term" value="P:propionate catabolic process"/>
    <property type="evidence" value="ECO:0007669"/>
    <property type="project" value="TreeGrafter"/>
</dbReference>
<dbReference type="Proteomes" id="UP000696485">
    <property type="component" value="Unassembled WGS sequence"/>
</dbReference>
<keyword evidence="5" id="KW-0547">Nucleotide-binding</keyword>
<dbReference type="GO" id="GO:0006094">
    <property type="term" value="P:gluconeogenesis"/>
    <property type="evidence" value="ECO:0007669"/>
    <property type="project" value="InterPro"/>
</dbReference>
<feature type="non-terminal residue" evidence="12">
    <location>
        <position position="1"/>
    </location>
</feature>
<dbReference type="Gene3D" id="3.90.228.20">
    <property type="match status" value="1"/>
</dbReference>
<keyword evidence="4" id="KW-0479">Metal-binding</keyword>
<dbReference type="GO" id="GO:0042594">
    <property type="term" value="P:response to starvation"/>
    <property type="evidence" value="ECO:0007669"/>
    <property type="project" value="TreeGrafter"/>
</dbReference>
<feature type="domain" description="Phosphoenolpyruvate carboxykinase C-terminal P-loop" evidence="10">
    <location>
        <begin position="323"/>
        <end position="427"/>
    </location>
</feature>
<dbReference type="GO" id="GO:0006107">
    <property type="term" value="P:oxaloacetate metabolic process"/>
    <property type="evidence" value="ECO:0007669"/>
    <property type="project" value="TreeGrafter"/>
</dbReference>
<evidence type="ECO:0000256" key="4">
    <source>
        <dbReference type="ARBA" id="ARBA00022723"/>
    </source>
</evidence>
<comment type="similarity">
    <text evidence="2">Belongs to the phosphoenolpyruvate carboxykinase [GTP] family.</text>
</comment>
<dbReference type="InterPro" id="IPR035077">
    <property type="entry name" value="PEP_carboxykinase_GTP_C"/>
</dbReference>
<dbReference type="PROSITE" id="PS00505">
    <property type="entry name" value="PEPCK_GTP"/>
    <property type="match status" value="1"/>
</dbReference>
<dbReference type="SUPFAM" id="SSF53795">
    <property type="entry name" value="PEP carboxykinase-like"/>
    <property type="match status" value="1"/>
</dbReference>
<dbReference type="InterPro" id="IPR013035">
    <property type="entry name" value="PEP_carboxykinase_C"/>
</dbReference>
<evidence type="ECO:0000313" key="12">
    <source>
        <dbReference type="EMBL" id="KAF9319940.1"/>
    </source>
</evidence>
<dbReference type="GO" id="GO:0046327">
    <property type="term" value="P:glycerol biosynthetic process from pyruvate"/>
    <property type="evidence" value="ECO:0007669"/>
    <property type="project" value="TreeGrafter"/>
</dbReference>
<dbReference type="InterPro" id="IPR035078">
    <property type="entry name" value="PEP_carboxykinase_GTP_N"/>
</dbReference>
<dbReference type="Pfam" id="PF17297">
    <property type="entry name" value="PEPCK_N"/>
    <property type="match status" value="1"/>
</dbReference>
<dbReference type="Pfam" id="PF00821">
    <property type="entry name" value="PEPCK_GTP"/>
    <property type="match status" value="1"/>
</dbReference>
<dbReference type="EMBL" id="JAAAUY010001725">
    <property type="protein sequence ID" value="KAF9319940.1"/>
    <property type="molecule type" value="Genomic_DNA"/>
</dbReference>
<evidence type="ECO:0000256" key="9">
    <source>
        <dbReference type="ARBA" id="ARBA00023239"/>
    </source>
</evidence>
<evidence type="ECO:0000256" key="3">
    <source>
        <dbReference type="ARBA" id="ARBA00012306"/>
    </source>
</evidence>
<sequence>MLLLRPSVAKLVPGSLAASSRLASISGSSTSSRGFLYTSATLAKGRARAPNFLRTNPAVASQVRLLGAVSKPVARQTLFASHTSPVSASATFHNLKVDDVPHDHAHAPTSHAKLIGWVRAQQSLLEPDNVHWCDGSQEEHDELVAGMVERGVMIPLNDKLRPGSYLTRTDPADVARSESSTFICSRQEIDAGPTNNWVDPDVMRVELEKSFQGSMRGRTMYVTDSPFVVVNMRIMTRIGQPVLDVLGRDKEFVPCVHSVGKPLEPGDKDVLWPCNIAQRKVVHFPESREIWSFGSGYGGNSLLGKKCLALRIASIMARDEGSLAEHMLILGLTNPAGKKYYVAAAFPSACGKTNLAMMRPTLPGWKVQVVGDDINWMKFSPQDSRLYAINPEAGFFGVAPGTSAKTNPNAMETIRENTVFTNVALTEQ</sequence>
<evidence type="ECO:0000259" key="11">
    <source>
        <dbReference type="Pfam" id="PF17297"/>
    </source>
</evidence>
<dbReference type="GO" id="GO:0005829">
    <property type="term" value="C:cytosol"/>
    <property type="evidence" value="ECO:0007669"/>
    <property type="project" value="TreeGrafter"/>
</dbReference>
<evidence type="ECO:0000256" key="8">
    <source>
        <dbReference type="ARBA" id="ARBA00023211"/>
    </source>
</evidence>
<keyword evidence="6" id="KW-0210">Decarboxylase</keyword>
<organism evidence="12 13">
    <name type="scientific">Podila minutissima</name>
    <dbReference type="NCBI Taxonomy" id="64525"/>
    <lineage>
        <taxon>Eukaryota</taxon>
        <taxon>Fungi</taxon>
        <taxon>Fungi incertae sedis</taxon>
        <taxon>Mucoromycota</taxon>
        <taxon>Mortierellomycotina</taxon>
        <taxon>Mortierellomycetes</taxon>
        <taxon>Mortierellales</taxon>
        <taxon>Mortierellaceae</taxon>
        <taxon>Podila</taxon>
    </lineage>
</organism>
<dbReference type="PANTHER" id="PTHR11561">
    <property type="entry name" value="PHOSPHOENOLPYRUVATE CARBOXYKINASE"/>
    <property type="match status" value="1"/>
</dbReference>
<accession>A0A9P5SCD5</accession>
<gene>
    <name evidence="12" type="ORF">BG006_002892</name>
</gene>
<evidence type="ECO:0000256" key="6">
    <source>
        <dbReference type="ARBA" id="ARBA00022793"/>
    </source>
</evidence>
<dbReference type="GO" id="GO:0004613">
    <property type="term" value="F:phosphoenolpyruvate carboxykinase (GTP) activity"/>
    <property type="evidence" value="ECO:0007669"/>
    <property type="project" value="UniProtKB-EC"/>
</dbReference>
<protein>
    <recommendedName>
        <fullName evidence="3">phosphoenolpyruvate carboxykinase (GTP)</fullName>
        <ecNumber evidence="3">4.1.1.32</ecNumber>
    </recommendedName>
</protein>
<evidence type="ECO:0000313" key="13">
    <source>
        <dbReference type="Proteomes" id="UP000696485"/>
    </source>
</evidence>
<evidence type="ECO:0000256" key="1">
    <source>
        <dbReference type="ARBA" id="ARBA00001936"/>
    </source>
</evidence>
<dbReference type="EC" id="4.1.1.32" evidence="3"/>
<reference evidence="12" key="1">
    <citation type="journal article" date="2020" name="Fungal Divers.">
        <title>Resolving the Mortierellaceae phylogeny through synthesis of multi-gene phylogenetics and phylogenomics.</title>
        <authorList>
            <person name="Vandepol N."/>
            <person name="Liber J."/>
            <person name="Desiro A."/>
            <person name="Na H."/>
            <person name="Kennedy M."/>
            <person name="Barry K."/>
            <person name="Grigoriev I.V."/>
            <person name="Miller A.N."/>
            <person name="O'Donnell K."/>
            <person name="Stajich J.E."/>
            <person name="Bonito G."/>
        </authorList>
    </citation>
    <scope>NUCLEOTIDE SEQUENCE</scope>
    <source>
        <strain evidence="12">NVP1</strain>
    </source>
</reference>
<evidence type="ECO:0000256" key="5">
    <source>
        <dbReference type="ARBA" id="ARBA00022741"/>
    </source>
</evidence>
<name>A0A9P5SCD5_9FUNG</name>
<dbReference type="GO" id="GO:0030145">
    <property type="term" value="F:manganese ion binding"/>
    <property type="evidence" value="ECO:0007669"/>
    <property type="project" value="TreeGrafter"/>
</dbReference>
<keyword evidence="9" id="KW-0456">Lyase</keyword>
<keyword evidence="13" id="KW-1185">Reference proteome</keyword>
<dbReference type="GO" id="GO:0071333">
    <property type="term" value="P:cellular response to glucose stimulus"/>
    <property type="evidence" value="ECO:0007669"/>
    <property type="project" value="TreeGrafter"/>
</dbReference>
<dbReference type="SUPFAM" id="SSF68923">
    <property type="entry name" value="PEP carboxykinase N-terminal domain"/>
    <property type="match status" value="1"/>
</dbReference>
<comment type="caution">
    <text evidence="12">The sequence shown here is derived from an EMBL/GenBank/DDBJ whole genome shotgun (WGS) entry which is preliminary data.</text>
</comment>
<dbReference type="InterPro" id="IPR008209">
    <property type="entry name" value="PEP_carboxykinase_GTP"/>
</dbReference>
<keyword evidence="8" id="KW-0464">Manganese</keyword>
<dbReference type="InterPro" id="IPR018091">
    <property type="entry name" value="PEP_carboxykin_GTP_CS"/>
</dbReference>
<dbReference type="InterPro" id="IPR008210">
    <property type="entry name" value="PEP_carboxykinase_N"/>
</dbReference>
<evidence type="ECO:0000256" key="2">
    <source>
        <dbReference type="ARBA" id="ARBA00005796"/>
    </source>
</evidence>